<sequence length="76" mass="8210">MLDDACCAASAQNAPQCWPQMRVAACGRRGRALAWVSLVFLAIEAAVGLWQGLAAGSVALTGWALVVWPRVWPAWW</sequence>
<feature type="transmembrane region" description="Helical" evidence="1">
    <location>
        <begin position="38"/>
        <end position="66"/>
    </location>
</feature>
<reference evidence="2" key="1">
    <citation type="submission" date="2014-01" db="EMBL/GenBank/DDBJ databases">
        <authorList>
            <person name="Brown-Elliot B."/>
            <person name="Wallace R."/>
            <person name="Lenaerts A."/>
            <person name="Ordway D."/>
            <person name="DeGroote M.A."/>
            <person name="Parker T."/>
            <person name="Sizemore C."/>
            <person name="Tallon L.J."/>
            <person name="Sadzewicz L.K."/>
            <person name="Sengamalay N."/>
            <person name="Fraser C.M."/>
            <person name="Hine E."/>
            <person name="Shefchek K.A."/>
            <person name="Das S.P."/>
            <person name="Tettelin H."/>
        </authorList>
    </citation>
    <scope>NUCLEOTIDE SEQUENCE [LARGE SCALE GENOMIC DNA]</scope>
    <source>
        <strain evidence="2">4042</strain>
    </source>
</reference>
<dbReference type="PATRIC" id="fig|1299334.3.peg.3023"/>
<dbReference type="AlphaFoldDB" id="X8CLN8"/>
<protein>
    <submittedName>
        <fullName evidence="2">Integral membrane domain protein</fullName>
    </submittedName>
</protein>
<name>X8CLN8_MYCXE</name>
<keyword evidence="1" id="KW-0472">Membrane</keyword>
<comment type="caution">
    <text evidence="2">The sequence shown here is derived from an EMBL/GenBank/DDBJ whole genome shotgun (WGS) entry which is preliminary data.</text>
</comment>
<accession>X8CLN8</accession>
<evidence type="ECO:0000256" key="1">
    <source>
        <dbReference type="SAM" id="Phobius"/>
    </source>
</evidence>
<organism evidence="2">
    <name type="scientific">Mycobacterium xenopi 4042</name>
    <dbReference type="NCBI Taxonomy" id="1299334"/>
    <lineage>
        <taxon>Bacteria</taxon>
        <taxon>Bacillati</taxon>
        <taxon>Actinomycetota</taxon>
        <taxon>Actinomycetes</taxon>
        <taxon>Mycobacteriales</taxon>
        <taxon>Mycobacteriaceae</taxon>
        <taxon>Mycobacterium</taxon>
    </lineage>
</organism>
<gene>
    <name evidence="2" type="ORF">I553_2690</name>
</gene>
<evidence type="ECO:0000313" key="2">
    <source>
        <dbReference type="EMBL" id="EUA56358.1"/>
    </source>
</evidence>
<keyword evidence="1" id="KW-0812">Transmembrane</keyword>
<proteinExistence type="predicted"/>
<dbReference type="EMBL" id="JAOB01000030">
    <property type="protein sequence ID" value="EUA56358.1"/>
    <property type="molecule type" value="Genomic_DNA"/>
</dbReference>
<keyword evidence="1" id="KW-1133">Transmembrane helix</keyword>